<dbReference type="InterPro" id="IPR046433">
    <property type="entry name" value="ActCoA_hydro"/>
</dbReference>
<dbReference type="GO" id="GO:0008775">
    <property type="term" value="F:acetate CoA-transferase activity"/>
    <property type="evidence" value="ECO:0007669"/>
    <property type="project" value="InterPro"/>
</dbReference>
<dbReference type="GO" id="GO:0005739">
    <property type="term" value="C:mitochondrion"/>
    <property type="evidence" value="ECO:0007669"/>
    <property type="project" value="TreeGrafter"/>
</dbReference>
<evidence type="ECO:0000313" key="1">
    <source>
        <dbReference type="EMBL" id="EJW72460.1"/>
    </source>
</evidence>
<dbReference type="Proteomes" id="UP000004810">
    <property type="component" value="Unassembled WGS sequence"/>
</dbReference>
<gene>
    <name evidence="1" type="ORF">WUBG_16630</name>
</gene>
<dbReference type="EMBL" id="ADBV01016136">
    <property type="protein sequence ID" value="EJW72460.1"/>
    <property type="molecule type" value="Genomic_DNA"/>
</dbReference>
<dbReference type="PANTHER" id="PTHR21432">
    <property type="entry name" value="ACETYL-COA HYDROLASE-RELATED"/>
    <property type="match status" value="1"/>
</dbReference>
<dbReference type="GO" id="GO:0006083">
    <property type="term" value="P:acetate metabolic process"/>
    <property type="evidence" value="ECO:0007669"/>
    <property type="project" value="InterPro"/>
</dbReference>
<name>J9AEK1_WUCBA</name>
<reference evidence="2" key="1">
    <citation type="submission" date="2012-08" db="EMBL/GenBank/DDBJ databases">
        <title>The Genome Sequence of Wuchereria bancrofti.</title>
        <authorList>
            <person name="Nutman T.B."/>
            <person name="Fink D.L."/>
            <person name="Russ C."/>
            <person name="Young S."/>
            <person name="Zeng Q."/>
            <person name="Koehrsen M."/>
            <person name="Alvarado L."/>
            <person name="Berlin A."/>
            <person name="Chapman S.B."/>
            <person name="Chen Z."/>
            <person name="Freedman E."/>
            <person name="Gellesch M."/>
            <person name="Goldberg J."/>
            <person name="Griggs A."/>
            <person name="Gujja S."/>
            <person name="Heilman E.R."/>
            <person name="Heiman D."/>
            <person name="Hepburn T."/>
            <person name="Howarth C."/>
            <person name="Jen D."/>
            <person name="Larson L."/>
            <person name="Lewis B."/>
            <person name="Mehta T."/>
            <person name="Park D."/>
            <person name="Pearson M."/>
            <person name="Roberts A."/>
            <person name="Saif S."/>
            <person name="Shea T."/>
            <person name="Shenoy N."/>
            <person name="Sisk P."/>
            <person name="Stolte C."/>
            <person name="Sykes S."/>
            <person name="Walk T."/>
            <person name="White J."/>
            <person name="Yandava C."/>
            <person name="Haas B."/>
            <person name="Henn M.R."/>
            <person name="Nusbaum C."/>
            <person name="Birren B."/>
        </authorList>
    </citation>
    <scope>NUCLEOTIDE SEQUENCE [LARGE SCALE GENOMIC DNA]</scope>
    <source>
        <strain evidence="2">NA</strain>
    </source>
</reference>
<evidence type="ECO:0000313" key="2">
    <source>
        <dbReference type="Proteomes" id="UP000004810"/>
    </source>
</evidence>
<dbReference type="InterPro" id="IPR037171">
    <property type="entry name" value="NagB/RpiA_transferase-like"/>
</dbReference>
<dbReference type="Gene3D" id="3.30.750.70">
    <property type="entry name" value="4-hydroxybutyrate coenzyme like domains"/>
    <property type="match status" value="1"/>
</dbReference>
<dbReference type="AlphaFoldDB" id="J9AEK1"/>
<dbReference type="PANTHER" id="PTHR21432:SF20">
    <property type="entry name" value="ACETYL-COA HYDROLASE"/>
    <property type="match status" value="1"/>
</dbReference>
<organism evidence="1 2">
    <name type="scientific">Wuchereria bancrofti</name>
    <dbReference type="NCBI Taxonomy" id="6293"/>
    <lineage>
        <taxon>Eukaryota</taxon>
        <taxon>Metazoa</taxon>
        <taxon>Ecdysozoa</taxon>
        <taxon>Nematoda</taxon>
        <taxon>Chromadorea</taxon>
        <taxon>Rhabditida</taxon>
        <taxon>Spirurina</taxon>
        <taxon>Spiruromorpha</taxon>
        <taxon>Filarioidea</taxon>
        <taxon>Onchocercidae</taxon>
        <taxon>Wuchereria</taxon>
    </lineage>
</organism>
<proteinExistence type="predicted"/>
<comment type="caution">
    <text evidence="1">The sequence shown here is derived from an EMBL/GenBank/DDBJ whole genome shotgun (WGS) entry which is preliminary data.</text>
</comment>
<accession>J9AEK1</accession>
<protein>
    <submittedName>
        <fullName evidence="1">Uncharacterized protein</fullName>
    </submittedName>
</protein>
<dbReference type="SUPFAM" id="SSF100950">
    <property type="entry name" value="NagB/RpiA/CoA transferase-like"/>
    <property type="match status" value="1"/>
</dbReference>
<sequence>MDHPLYKEAGSFQEKKIGEIIANNLADNDATLQTGIGAIPDATLASLANHKIGNAFRWSTKTLIAMQSQI</sequence>